<dbReference type="AlphaFoldDB" id="T1G0H8"/>
<dbReference type="KEGG" id="hro:HELRODRAFT_71206"/>
<dbReference type="HOGENOM" id="CLU_2645048_0_0_1"/>
<evidence type="ECO:0000256" key="2">
    <source>
        <dbReference type="ARBA" id="ARBA00022679"/>
    </source>
</evidence>
<keyword evidence="4" id="KW-0418">Kinase</keyword>
<dbReference type="EMBL" id="AMQM01002393">
    <property type="status" value="NOT_ANNOTATED_CDS"/>
    <property type="molecule type" value="Genomic_DNA"/>
</dbReference>
<dbReference type="Pfam" id="PF00069">
    <property type="entry name" value="Pkinase"/>
    <property type="match status" value="1"/>
</dbReference>
<dbReference type="CTD" id="20214576"/>
<evidence type="ECO:0000256" key="3">
    <source>
        <dbReference type="ARBA" id="ARBA00022741"/>
    </source>
</evidence>
<reference evidence="7 9" key="2">
    <citation type="journal article" date="2013" name="Nature">
        <title>Insights into bilaterian evolution from three spiralian genomes.</title>
        <authorList>
            <person name="Simakov O."/>
            <person name="Marletaz F."/>
            <person name="Cho S.J."/>
            <person name="Edsinger-Gonzales E."/>
            <person name="Havlak P."/>
            <person name="Hellsten U."/>
            <person name="Kuo D.H."/>
            <person name="Larsson T."/>
            <person name="Lv J."/>
            <person name="Arendt D."/>
            <person name="Savage R."/>
            <person name="Osoegawa K."/>
            <person name="de Jong P."/>
            <person name="Grimwood J."/>
            <person name="Chapman J.A."/>
            <person name="Shapiro H."/>
            <person name="Aerts A."/>
            <person name="Otillar R.P."/>
            <person name="Terry A.Y."/>
            <person name="Boore J.L."/>
            <person name="Grigoriev I.V."/>
            <person name="Lindberg D.R."/>
            <person name="Seaver E.C."/>
            <person name="Weisblat D.A."/>
            <person name="Putnam N.H."/>
            <person name="Rokhsar D.S."/>
        </authorList>
    </citation>
    <scope>NUCLEOTIDE SEQUENCE</scope>
</reference>
<proteinExistence type="predicted"/>
<keyword evidence="3" id="KW-0547">Nucleotide-binding</keyword>
<sequence length="77" mass="8666">RNLKLCNVLVDSIGYPRLSDFGRKKSIIKRSDDIVTSLGVPSMEYIAPEVFTSDDSNYMVDLWAFAVCIVYMLTGQV</sequence>
<gene>
    <name evidence="8" type="primary">20214576</name>
    <name evidence="7" type="ORF">HELRODRAFT_71206</name>
</gene>
<evidence type="ECO:0000313" key="7">
    <source>
        <dbReference type="EMBL" id="ESN90758.1"/>
    </source>
</evidence>
<dbReference type="GO" id="GO:0004674">
    <property type="term" value="F:protein serine/threonine kinase activity"/>
    <property type="evidence" value="ECO:0007669"/>
    <property type="project" value="UniProtKB-KW"/>
</dbReference>
<dbReference type="Proteomes" id="UP000015101">
    <property type="component" value="Unassembled WGS sequence"/>
</dbReference>
<dbReference type="eggNOG" id="KOG0695">
    <property type="taxonomic scope" value="Eukaryota"/>
</dbReference>
<evidence type="ECO:0000256" key="4">
    <source>
        <dbReference type="ARBA" id="ARBA00022777"/>
    </source>
</evidence>
<evidence type="ECO:0000256" key="1">
    <source>
        <dbReference type="ARBA" id="ARBA00022527"/>
    </source>
</evidence>
<dbReference type="RefSeq" id="XP_009031225.1">
    <property type="nucleotide sequence ID" value="XM_009032977.1"/>
</dbReference>
<dbReference type="EMBL" id="KB097753">
    <property type="protein sequence ID" value="ESN90758.1"/>
    <property type="molecule type" value="Genomic_DNA"/>
</dbReference>
<protein>
    <recommendedName>
        <fullName evidence="6">Protein kinase domain-containing protein</fullName>
    </recommendedName>
</protein>
<dbReference type="GeneID" id="20214576"/>
<keyword evidence="2" id="KW-0808">Transferase</keyword>
<dbReference type="STRING" id="6412.T1G0H8"/>
<dbReference type="GO" id="GO:0005524">
    <property type="term" value="F:ATP binding"/>
    <property type="evidence" value="ECO:0007669"/>
    <property type="project" value="UniProtKB-KW"/>
</dbReference>
<reference evidence="8" key="3">
    <citation type="submission" date="2015-06" db="UniProtKB">
        <authorList>
            <consortium name="EnsemblMetazoa"/>
        </authorList>
    </citation>
    <scope>IDENTIFICATION</scope>
</reference>
<reference evidence="9" key="1">
    <citation type="submission" date="2012-12" db="EMBL/GenBank/DDBJ databases">
        <authorList>
            <person name="Hellsten U."/>
            <person name="Grimwood J."/>
            <person name="Chapman J.A."/>
            <person name="Shapiro H."/>
            <person name="Aerts A."/>
            <person name="Otillar R.P."/>
            <person name="Terry A.Y."/>
            <person name="Boore J.L."/>
            <person name="Simakov O."/>
            <person name="Marletaz F."/>
            <person name="Cho S.-J."/>
            <person name="Edsinger-Gonzales E."/>
            <person name="Havlak P."/>
            <person name="Kuo D.-H."/>
            <person name="Larsson T."/>
            <person name="Lv J."/>
            <person name="Arendt D."/>
            <person name="Savage R."/>
            <person name="Osoegawa K."/>
            <person name="de Jong P."/>
            <person name="Lindberg D.R."/>
            <person name="Seaver E.C."/>
            <person name="Weisblat D.A."/>
            <person name="Putnam N.H."/>
            <person name="Grigoriev I.V."/>
            <person name="Rokhsar D.S."/>
        </authorList>
    </citation>
    <scope>NUCLEOTIDE SEQUENCE</scope>
</reference>
<evidence type="ECO:0000259" key="6">
    <source>
        <dbReference type="PROSITE" id="PS50011"/>
    </source>
</evidence>
<dbReference type="EnsemblMetazoa" id="HelroT71206">
    <property type="protein sequence ID" value="HelroP71206"/>
    <property type="gene ID" value="HelroG71206"/>
</dbReference>
<dbReference type="OrthoDB" id="10252171at2759"/>
<dbReference type="InterPro" id="IPR011009">
    <property type="entry name" value="Kinase-like_dom_sf"/>
</dbReference>
<keyword evidence="5" id="KW-0067">ATP-binding</keyword>
<dbReference type="InParanoid" id="T1G0H8"/>
<organism evidence="8 9">
    <name type="scientific">Helobdella robusta</name>
    <name type="common">Californian leech</name>
    <dbReference type="NCBI Taxonomy" id="6412"/>
    <lineage>
        <taxon>Eukaryota</taxon>
        <taxon>Metazoa</taxon>
        <taxon>Spiralia</taxon>
        <taxon>Lophotrochozoa</taxon>
        <taxon>Annelida</taxon>
        <taxon>Clitellata</taxon>
        <taxon>Hirudinea</taxon>
        <taxon>Rhynchobdellida</taxon>
        <taxon>Glossiphoniidae</taxon>
        <taxon>Helobdella</taxon>
    </lineage>
</organism>
<keyword evidence="9" id="KW-1185">Reference proteome</keyword>
<dbReference type="InterPro" id="IPR000719">
    <property type="entry name" value="Prot_kinase_dom"/>
</dbReference>
<dbReference type="Gene3D" id="1.10.510.10">
    <property type="entry name" value="Transferase(Phosphotransferase) domain 1"/>
    <property type="match status" value="1"/>
</dbReference>
<name>T1G0H8_HELRO</name>
<evidence type="ECO:0000256" key="5">
    <source>
        <dbReference type="ARBA" id="ARBA00022840"/>
    </source>
</evidence>
<feature type="domain" description="Protein kinase" evidence="6">
    <location>
        <begin position="1"/>
        <end position="77"/>
    </location>
</feature>
<keyword evidence="1" id="KW-0723">Serine/threonine-protein kinase</keyword>
<accession>T1G0H8</accession>
<evidence type="ECO:0000313" key="8">
    <source>
        <dbReference type="EnsemblMetazoa" id="HelroP71206"/>
    </source>
</evidence>
<dbReference type="PROSITE" id="PS50011">
    <property type="entry name" value="PROTEIN_KINASE_DOM"/>
    <property type="match status" value="1"/>
</dbReference>
<evidence type="ECO:0000313" key="9">
    <source>
        <dbReference type="Proteomes" id="UP000015101"/>
    </source>
</evidence>
<dbReference type="SUPFAM" id="SSF56112">
    <property type="entry name" value="Protein kinase-like (PK-like)"/>
    <property type="match status" value="1"/>
</dbReference>
<dbReference type="PANTHER" id="PTHR24351">
    <property type="entry name" value="RIBOSOMAL PROTEIN S6 KINASE"/>
    <property type="match status" value="1"/>
</dbReference>